<dbReference type="OrthoDB" id="5653614at2"/>
<dbReference type="STRING" id="45076.Lwor_0494"/>
<evidence type="ECO:0000313" key="4">
    <source>
        <dbReference type="Proteomes" id="UP000054662"/>
    </source>
</evidence>
<accession>Q49JB8</accession>
<evidence type="ECO:0000313" key="2">
    <source>
        <dbReference type="EMBL" id="AAX56158.1"/>
    </source>
</evidence>
<reference evidence="2" key="1">
    <citation type="journal article" date="2005" name="Proc. Natl. Acad. Sci. U.S.A.">
        <title>Coevolution between nonhomologous but functionally similar proteins and their conserved partners in the Legionella pathogenesis system.</title>
        <authorList>
            <person name="Feldman M."/>
            <person name="Zusman T."/>
            <person name="Hagag S."/>
            <person name="Segal G."/>
        </authorList>
    </citation>
    <scope>NUCLEOTIDE SEQUENCE</scope>
</reference>
<gene>
    <name evidence="3" type="ORF">Lwor_0494</name>
</gene>
<keyword evidence="4" id="KW-1185">Reference proteome</keyword>
<sequence>MSNASDDNLKYTNRYGFHINMPNEKAGVASEYVHQEVLRPIEDLHQKTNRALSLRPDDADYQAAVKLLAKCMQDVQNGLEHTNAKLPQSEPNELEESVNTPHRSFGF</sequence>
<dbReference type="RefSeq" id="WP_058492325.1">
    <property type="nucleotide sequence ID" value="NZ_CBCRUR010000005.1"/>
</dbReference>
<organism evidence="2">
    <name type="scientific">Legionella worsleiensis</name>
    <dbReference type="NCBI Taxonomy" id="45076"/>
    <lineage>
        <taxon>Bacteria</taxon>
        <taxon>Pseudomonadati</taxon>
        <taxon>Pseudomonadota</taxon>
        <taxon>Gammaproteobacteria</taxon>
        <taxon>Legionellales</taxon>
        <taxon>Legionellaceae</taxon>
        <taxon>Legionella</taxon>
    </lineage>
</organism>
<protein>
    <submittedName>
        <fullName evidence="2">Uncharacterized protein</fullName>
    </submittedName>
</protein>
<feature type="region of interest" description="Disordered" evidence="1">
    <location>
        <begin position="80"/>
        <end position="107"/>
    </location>
</feature>
<dbReference type="EMBL" id="AY860646">
    <property type="protein sequence ID" value="AAX56158.1"/>
    <property type="molecule type" value="Genomic_DNA"/>
</dbReference>
<dbReference type="EMBL" id="LNZC01000003">
    <property type="protein sequence ID" value="KTD81712.1"/>
    <property type="molecule type" value="Genomic_DNA"/>
</dbReference>
<name>Q49JB8_9GAMM</name>
<reference evidence="3 4" key="2">
    <citation type="submission" date="2015-11" db="EMBL/GenBank/DDBJ databases">
        <title>Genomic analysis of 38 Legionella species identifies large and diverse effector repertoires.</title>
        <authorList>
            <person name="Burstein D."/>
            <person name="Amaro F."/>
            <person name="Zusman T."/>
            <person name="Lifshitz Z."/>
            <person name="Cohen O."/>
            <person name="Gilbert J.A."/>
            <person name="Pupko T."/>
            <person name="Shuman H.A."/>
            <person name="Segal G."/>
        </authorList>
    </citation>
    <scope>NUCLEOTIDE SEQUENCE [LARGE SCALE GENOMIC DNA]</scope>
    <source>
        <strain evidence="3 4">ATCC 49508</strain>
    </source>
</reference>
<dbReference type="PATRIC" id="fig|45076.6.peg.546"/>
<dbReference type="AlphaFoldDB" id="Q49JB8"/>
<evidence type="ECO:0000256" key="1">
    <source>
        <dbReference type="SAM" id="MobiDB-lite"/>
    </source>
</evidence>
<dbReference type="Proteomes" id="UP000054662">
    <property type="component" value="Unassembled WGS sequence"/>
</dbReference>
<proteinExistence type="predicted"/>
<evidence type="ECO:0000313" key="3">
    <source>
        <dbReference type="EMBL" id="KTD81712.1"/>
    </source>
</evidence>